<dbReference type="PROSITE" id="PS50268">
    <property type="entry name" value="CADHERIN_2"/>
    <property type="match status" value="1"/>
</dbReference>
<dbReference type="InterPro" id="IPR002126">
    <property type="entry name" value="Cadherin-like_dom"/>
</dbReference>
<evidence type="ECO:0000313" key="10">
    <source>
        <dbReference type="RefSeq" id="XP_012940376.2"/>
    </source>
</evidence>
<evidence type="ECO:0000313" key="9">
    <source>
        <dbReference type="Proteomes" id="UP000694888"/>
    </source>
</evidence>
<keyword evidence="3 5" id="KW-0106">Calcium</keyword>
<dbReference type="CDD" id="cd11304">
    <property type="entry name" value="Cadherin_repeat"/>
    <property type="match status" value="2"/>
</dbReference>
<feature type="region of interest" description="Disordered" evidence="6">
    <location>
        <begin position="554"/>
        <end position="575"/>
    </location>
</feature>
<evidence type="ECO:0000256" key="4">
    <source>
        <dbReference type="ARBA" id="ARBA00023136"/>
    </source>
</evidence>
<feature type="region of interest" description="Disordered" evidence="6">
    <location>
        <begin position="326"/>
        <end position="345"/>
    </location>
</feature>
<feature type="compositionally biased region" description="Basic and acidic residues" evidence="6">
    <location>
        <begin position="597"/>
        <end position="616"/>
    </location>
</feature>
<dbReference type="PRINTS" id="PR00205">
    <property type="entry name" value="CADHERIN"/>
</dbReference>
<name>A0ABM1A413_APLCA</name>
<dbReference type="RefSeq" id="XP_012940376.2">
    <property type="nucleotide sequence ID" value="XM_013084922.2"/>
</dbReference>
<sequence length="738" mass="81827">MTGQGVSSWMVSVDYPTSNADELAQYFKAERDSVTSDWRLVIEKPLDLETINRDFGISLQSISLRLSCTETSSFQFKYNRFMYVDPVSEFPPYFNPENPEFDFYEDAQPGHSLFDLMTVVEDYDVRSSGAEIRHIYANPYTGPERDALEVMDVQQFGQAFLKSIVDYESGDRLFVLNVTVEDQGGLTNSTTVTITVINVNDNPPTFWHRGCRADCGSIGYEAVVSPTQLGQVTDLTPEQIHAQDPDDDPVTFRIVTGSPMGFEQYVSIDPINGSVHLLKPLEDSDFSDIFFLLEVSESFEDNRTRSMDPMHTAISTVHLEVEGRHLRNGSTGAGGASPNSAGGSSSREDTLFICTIVLSGLLLISLTLLIVLLCALKKRTKSHGPSIRSSGATRGEWRPSSMGVIMYSGPNSAHVNNRESKKEDRRINHNYRSENENNVRNSDNLDDVFVTDMHSYYDIQGMMSGTPTLSETHRSEIIPFQDAVTLSRDGSQRASAHPTPLSHSRREGKAETVSSPVDQALSRQNHTQSNTENSNLQSHYLALDLLTSVTPMSNESKTTATLNPPAGYTDTGSVSSMRSFRDVDVISELEEIVAAQRRSDNEKPLSEGKAIGDEGHNQSVTSQNSYHTRTERGNSSVEEDVTSFINAAFEKENAVVPLDQASEEKVTYFPSYANFQGNPFRSSRRLPRLNTASTNPFRESITSNASLLTTPDLSPIYPLDQHPQHTPTVATETITAYL</sequence>
<keyword evidence="4 7" id="KW-0472">Membrane</keyword>
<dbReference type="SUPFAM" id="SSF49313">
    <property type="entry name" value="Cadherin-like"/>
    <property type="match status" value="2"/>
</dbReference>
<keyword evidence="7" id="KW-0812">Transmembrane</keyword>
<dbReference type="Proteomes" id="UP000694888">
    <property type="component" value="Unplaced"/>
</dbReference>
<proteinExistence type="predicted"/>
<keyword evidence="2" id="KW-0677">Repeat</keyword>
<evidence type="ECO:0000256" key="6">
    <source>
        <dbReference type="SAM" id="MobiDB-lite"/>
    </source>
</evidence>
<reference evidence="10" key="1">
    <citation type="submission" date="2025-08" db="UniProtKB">
        <authorList>
            <consortium name="RefSeq"/>
        </authorList>
    </citation>
    <scope>IDENTIFICATION</scope>
</reference>
<feature type="compositionally biased region" description="Polar residues" evidence="6">
    <location>
        <begin position="512"/>
        <end position="536"/>
    </location>
</feature>
<accession>A0ABM1A413</accession>
<keyword evidence="9" id="KW-1185">Reference proteome</keyword>
<feature type="transmembrane region" description="Helical" evidence="7">
    <location>
        <begin position="350"/>
        <end position="376"/>
    </location>
</feature>
<protein>
    <submittedName>
        <fullName evidence="10">Uncharacterized protein LOC106012320</fullName>
    </submittedName>
</protein>
<feature type="region of interest" description="Disordered" evidence="6">
    <location>
        <begin position="485"/>
        <end position="536"/>
    </location>
</feature>
<evidence type="ECO:0000256" key="3">
    <source>
        <dbReference type="ARBA" id="ARBA00022837"/>
    </source>
</evidence>
<comment type="subcellular location">
    <subcellularLocation>
        <location evidence="1">Membrane</location>
    </subcellularLocation>
</comment>
<feature type="compositionally biased region" description="Polar residues" evidence="6">
    <location>
        <begin position="617"/>
        <end position="627"/>
    </location>
</feature>
<dbReference type="GeneID" id="106012320"/>
<dbReference type="PANTHER" id="PTHR24027">
    <property type="entry name" value="CADHERIN-23"/>
    <property type="match status" value="1"/>
</dbReference>
<dbReference type="Gene3D" id="2.60.40.60">
    <property type="entry name" value="Cadherins"/>
    <property type="match status" value="2"/>
</dbReference>
<feature type="compositionally biased region" description="Low complexity" evidence="6">
    <location>
        <begin position="336"/>
        <end position="345"/>
    </location>
</feature>
<evidence type="ECO:0000256" key="2">
    <source>
        <dbReference type="ARBA" id="ARBA00022737"/>
    </source>
</evidence>
<dbReference type="PANTHER" id="PTHR24027:SF442">
    <property type="entry name" value="PROTOCADHERIN-15 ISOFORM X1"/>
    <property type="match status" value="1"/>
</dbReference>
<evidence type="ECO:0000256" key="5">
    <source>
        <dbReference type="PROSITE-ProRule" id="PRU00043"/>
    </source>
</evidence>
<gene>
    <name evidence="10" type="primary">LOC106012320</name>
</gene>
<feature type="region of interest" description="Disordered" evidence="6">
    <location>
        <begin position="382"/>
        <end position="443"/>
    </location>
</feature>
<feature type="compositionally biased region" description="Basic and acidic residues" evidence="6">
    <location>
        <begin position="416"/>
        <end position="437"/>
    </location>
</feature>
<keyword evidence="7" id="KW-1133">Transmembrane helix</keyword>
<evidence type="ECO:0000256" key="1">
    <source>
        <dbReference type="ARBA" id="ARBA00004370"/>
    </source>
</evidence>
<feature type="domain" description="Cadherin" evidence="8">
    <location>
        <begin position="95"/>
        <end position="206"/>
    </location>
</feature>
<dbReference type="InterPro" id="IPR039808">
    <property type="entry name" value="Cadherin"/>
</dbReference>
<evidence type="ECO:0000256" key="7">
    <source>
        <dbReference type="SAM" id="Phobius"/>
    </source>
</evidence>
<feature type="region of interest" description="Disordered" evidence="6">
    <location>
        <begin position="595"/>
        <end position="638"/>
    </location>
</feature>
<organism evidence="9 10">
    <name type="scientific">Aplysia californica</name>
    <name type="common">California sea hare</name>
    <dbReference type="NCBI Taxonomy" id="6500"/>
    <lineage>
        <taxon>Eukaryota</taxon>
        <taxon>Metazoa</taxon>
        <taxon>Spiralia</taxon>
        <taxon>Lophotrochozoa</taxon>
        <taxon>Mollusca</taxon>
        <taxon>Gastropoda</taxon>
        <taxon>Heterobranchia</taxon>
        <taxon>Euthyneura</taxon>
        <taxon>Tectipleura</taxon>
        <taxon>Aplysiida</taxon>
        <taxon>Aplysioidea</taxon>
        <taxon>Aplysiidae</taxon>
        <taxon>Aplysia</taxon>
    </lineage>
</organism>
<dbReference type="InterPro" id="IPR015919">
    <property type="entry name" value="Cadherin-like_sf"/>
</dbReference>
<evidence type="ECO:0000259" key="8">
    <source>
        <dbReference type="PROSITE" id="PS50268"/>
    </source>
</evidence>